<reference evidence="1 2" key="1">
    <citation type="submission" date="2022-12" db="EMBL/GenBank/DDBJ databases">
        <title>Chromosome-scale assembly of the Ensete ventricosum genome.</title>
        <authorList>
            <person name="Dussert Y."/>
            <person name="Stocks J."/>
            <person name="Wendawek A."/>
            <person name="Woldeyes F."/>
            <person name="Nichols R.A."/>
            <person name="Borrell J.S."/>
        </authorList>
    </citation>
    <scope>NUCLEOTIDE SEQUENCE [LARGE SCALE GENOMIC DNA]</scope>
    <source>
        <strain evidence="2">cv. Maze</strain>
        <tissue evidence="1">Seeds</tissue>
    </source>
</reference>
<gene>
    <name evidence="1" type="ORF">OPV22_021508</name>
</gene>
<organism evidence="1 2">
    <name type="scientific">Ensete ventricosum</name>
    <name type="common">Abyssinian banana</name>
    <name type="synonym">Musa ensete</name>
    <dbReference type="NCBI Taxonomy" id="4639"/>
    <lineage>
        <taxon>Eukaryota</taxon>
        <taxon>Viridiplantae</taxon>
        <taxon>Streptophyta</taxon>
        <taxon>Embryophyta</taxon>
        <taxon>Tracheophyta</taxon>
        <taxon>Spermatophyta</taxon>
        <taxon>Magnoliopsida</taxon>
        <taxon>Liliopsida</taxon>
        <taxon>Zingiberales</taxon>
        <taxon>Musaceae</taxon>
        <taxon>Ensete</taxon>
    </lineage>
</organism>
<dbReference type="Proteomes" id="UP001222027">
    <property type="component" value="Unassembled WGS sequence"/>
</dbReference>
<protein>
    <submittedName>
        <fullName evidence="1">Uncharacterized protein</fullName>
    </submittedName>
</protein>
<sequence length="101" mass="11274">MNFVPPKNTHGIRLVGGFSGCFTFYMIEEELGFQASDDEVTNRFICGQIDSTETFASLWSVFDLGLFDLIVSLLPLRNANGVDGRVSTRQQLRPCLPGELR</sequence>
<dbReference type="EMBL" id="JAQQAF010000006">
    <property type="protein sequence ID" value="KAJ8477781.1"/>
    <property type="molecule type" value="Genomic_DNA"/>
</dbReference>
<dbReference type="AlphaFoldDB" id="A0AAV8PD13"/>
<comment type="caution">
    <text evidence="1">The sequence shown here is derived from an EMBL/GenBank/DDBJ whole genome shotgun (WGS) entry which is preliminary data.</text>
</comment>
<evidence type="ECO:0000313" key="1">
    <source>
        <dbReference type="EMBL" id="KAJ8477781.1"/>
    </source>
</evidence>
<evidence type="ECO:0000313" key="2">
    <source>
        <dbReference type="Proteomes" id="UP001222027"/>
    </source>
</evidence>
<accession>A0AAV8PD13</accession>
<keyword evidence="2" id="KW-1185">Reference proteome</keyword>
<name>A0AAV8PD13_ENSVE</name>
<proteinExistence type="predicted"/>